<name>A0ABQ0EI76_APOSI</name>
<evidence type="ECO:0000313" key="1">
    <source>
        <dbReference type="EMBL" id="GAB1286818.1"/>
    </source>
</evidence>
<dbReference type="Proteomes" id="UP001623349">
    <property type="component" value="Unassembled WGS sequence"/>
</dbReference>
<reference evidence="1 2" key="1">
    <citation type="submission" date="2024-08" db="EMBL/GenBank/DDBJ databases">
        <title>The draft genome of Apodemus speciosus.</title>
        <authorList>
            <person name="Nabeshima K."/>
            <person name="Suzuki S."/>
            <person name="Onuma M."/>
        </authorList>
    </citation>
    <scope>NUCLEOTIDE SEQUENCE [LARGE SCALE GENOMIC DNA]</scope>
    <source>
        <strain evidence="1">IB14-021</strain>
    </source>
</reference>
<dbReference type="Pfam" id="PF06522">
    <property type="entry name" value="B12D"/>
    <property type="match status" value="1"/>
</dbReference>
<dbReference type="PANTHER" id="PTHR14256:SF3">
    <property type="entry name" value="NORMAL MUCOSA OF ESOPHAGUS-SPECIFIC GENE 1 PROTEIN"/>
    <property type="match status" value="1"/>
</dbReference>
<accession>A0ABQ0EI76</accession>
<comment type="caution">
    <text evidence="1">The sequence shown here is derived from an EMBL/GenBank/DDBJ whole genome shotgun (WGS) entry which is preliminary data.</text>
</comment>
<dbReference type="InterPro" id="IPR010530">
    <property type="entry name" value="B12D"/>
</dbReference>
<organism evidence="1 2">
    <name type="scientific">Apodemus speciosus</name>
    <name type="common">Large Japanese field mouse</name>
    <dbReference type="NCBI Taxonomy" id="105296"/>
    <lineage>
        <taxon>Eukaryota</taxon>
        <taxon>Metazoa</taxon>
        <taxon>Chordata</taxon>
        <taxon>Craniata</taxon>
        <taxon>Vertebrata</taxon>
        <taxon>Euteleostomi</taxon>
        <taxon>Mammalia</taxon>
        <taxon>Eutheria</taxon>
        <taxon>Euarchontoglires</taxon>
        <taxon>Glires</taxon>
        <taxon>Rodentia</taxon>
        <taxon>Myomorpha</taxon>
        <taxon>Muroidea</taxon>
        <taxon>Muridae</taxon>
        <taxon>Murinae</taxon>
        <taxon>Apodemus</taxon>
    </lineage>
</organism>
<dbReference type="EMBL" id="BAAFST010000002">
    <property type="protein sequence ID" value="GAB1286818.1"/>
    <property type="molecule type" value="Genomic_DNA"/>
</dbReference>
<protein>
    <submittedName>
        <fullName evidence="1">Normal mucosa of esophagus-specific gene 1 protein</fullName>
    </submittedName>
</protein>
<sequence>MGIFQRLMKNKELIPLAFFITMAATGASSFGLYALKKTDVVIDRKRNPEPWEMVDPTQPQKKLITINQQWKPVEELQKVRRATR</sequence>
<dbReference type="PANTHER" id="PTHR14256">
    <property type="entry name" value="NADH-UBIQUINONE OXIDOREDUCTASE MLRQ SUBUNIT"/>
    <property type="match status" value="1"/>
</dbReference>
<keyword evidence="2" id="KW-1185">Reference proteome</keyword>
<evidence type="ECO:0000313" key="2">
    <source>
        <dbReference type="Proteomes" id="UP001623349"/>
    </source>
</evidence>
<gene>
    <name evidence="1" type="ORF">APTSU1_000204800</name>
</gene>
<proteinExistence type="predicted"/>